<evidence type="ECO:0000256" key="7">
    <source>
        <dbReference type="ARBA" id="ARBA00022967"/>
    </source>
</evidence>
<keyword evidence="1" id="KW-0813">Transport</keyword>
<evidence type="ECO:0000256" key="2">
    <source>
        <dbReference type="ARBA" id="ARBA00022475"/>
    </source>
</evidence>
<keyword evidence="2" id="KW-1003">Cell membrane</keyword>
<keyword evidence="8" id="KW-0472">Membrane</keyword>
<dbReference type="InterPro" id="IPR050107">
    <property type="entry name" value="ABC_carbohydrate_import_ATPase"/>
</dbReference>
<dbReference type="GO" id="GO:0005524">
    <property type="term" value="F:ATP binding"/>
    <property type="evidence" value="ECO:0007669"/>
    <property type="project" value="UniProtKB-KW"/>
</dbReference>
<evidence type="ECO:0000256" key="6">
    <source>
        <dbReference type="ARBA" id="ARBA00022840"/>
    </source>
</evidence>
<dbReference type="Gene3D" id="3.40.50.300">
    <property type="entry name" value="P-loop containing nucleotide triphosphate hydrolases"/>
    <property type="match status" value="2"/>
</dbReference>
<dbReference type="PANTHER" id="PTHR43790:SF1">
    <property type="entry name" value="XYLOSE IMPORT ATP-BINDING PROTEIN XYLG"/>
    <property type="match status" value="1"/>
</dbReference>
<keyword evidence="5" id="KW-0547">Nucleotide-binding</keyword>
<evidence type="ECO:0000256" key="5">
    <source>
        <dbReference type="ARBA" id="ARBA00022741"/>
    </source>
</evidence>
<feature type="domain" description="ABC transporter" evidence="9">
    <location>
        <begin position="6"/>
        <end position="242"/>
    </location>
</feature>
<organism evidence="10 11">
    <name type="scientific">Arthrobacter jinronghuae</name>
    <dbReference type="NCBI Taxonomy" id="2964609"/>
    <lineage>
        <taxon>Bacteria</taxon>
        <taxon>Bacillati</taxon>
        <taxon>Actinomycetota</taxon>
        <taxon>Actinomycetes</taxon>
        <taxon>Micrococcales</taxon>
        <taxon>Micrococcaceae</taxon>
        <taxon>Arthrobacter</taxon>
    </lineage>
</organism>
<keyword evidence="4" id="KW-0677">Repeat</keyword>
<name>A0ABT1NRT1_9MICC</name>
<protein>
    <submittedName>
        <fullName evidence="10">Sugar ABC transporter ATP-binding protein</fullName>
    </submittedName>
</protein>
<sequence>MGDSILTAENLSIDFGGVTALENINLSIGQGEILCLAGENGSGKSTFVKIVSGVYSPSSGSVSIDGSLVDSHGPRGAISAGVQVIYQDLSLFDHLTVAENISINRMMHDGSKLVKRSAMRTIAAEQLARVGVELPLDERVSTLSVANKQLVAIARALSMDARILFMDEPTTALTTNEVKRLLKIVLELKNRGLSIVFISHKLDEVFAIADRIIIFRNGHKVGDFPAHELDEESLSFHMTGRRVSYARYHREPNDEAPLLQVQGLSRQGNYSDVSFDLRKGDILGLTGLLGAGRTELALSLFGLNTPDSGQILIDGKLTSISSPLHAMGHGIALVPEDRKAQGLFGAQSIRNNVSSNVIDSLVGRTRLIDRKAEKALAQTTVQKMNVNNKDIDTPVENLSGGNQQKVVIGKWIAREPTIFILDSPTVGIDIGSKQEIYDRIHALAASGIGVIVISDEPEEIIANCNRVLVMHEGVVLDRFGEADLRAPEFKDRLATIISDPGAHVKHVTVPLTSTSGNQQ</sequence>
<dbReference type="CDD" id="cd03215">
    <property type="entry name" value="ABC_Carb_Monos_II"/>
    <property type="match status" value="1"/>
</dbReference>
<proteinExistence type="predicted"/>
<keyword evidence="11" id="KW-1185">Reference proteome</keyword>
<evidence type="ECO:0000313" key="10">
    <source>
        <dbReference type="EMBL" id="MCQ1950296.1"/>
    </source>
</evidence>
<dbReference type="PROSITE" id="PS00211">
    <property type="entry name" value="ABC_TRANSPORTER_1"/>
    <property type="match status" value="1"/>
</dbReference>
<reference evidence="10 11" key="1">
    <citation type="submission" date="2022-07" db="EMBL/GenBank/DDBJ databases">
        <title>Novel species in genus Arthrobacter.</title>
        <authorList>
            <person name="Liu Y."/>
        </authorList>
    </citation>
    <scope>NUCLEOTIDE SEQUENCE [LARGE SCALE GENOMIC DNA]</scope>
    <source>
        <strain evidence="11">zg-Y859</strain>
    </source>
</reference>
<evidence type="ECO:0000259" key="9">
    <source>
        <dbReference type="PROSITE" id="PS50893"/>
    </source>
</evidence>
<comment type="caution">
    <text evidence="10">The sequence shown here is derived from an EMBL/GenBank/DDBJ whole genome shotgun (WGS) entry which is preliminary data.</text>
</comment>
<accession>A0ABT1NRT1</accession>
<dbReference type="InterPro" id="IPR003593">
    <property type="entry name" value="AAA+_ATPase"/>
</dbReference>
<dbReference type="PANTHER" id="PTHR43790">
    <property type="entry name" value="CARBOHYDRATE TRANSPORT ATP-BINDING PROTEIN MG119-RELATED"/>
    <property type="match status" value="1"/>
</dbReference>
<dbReference type="Pfam" id="PF00005">
    <property type="entry name" value="ABC_tran"/>
    <property type="match status" value="2"/>
</dbReference>
<gene>
    <name evidence="10" type="ORF">NNX28_10175</name>
</gene>
<keyword evidence="7" id="KW-1278">Translocase</keyword>
<evidence type="ECO:0000256" key="1">
    <source>
        <dbReference type="ARBA" id="ARBA00022448"/>
    </source>
</evidence>
<evidence type="ECO:0000256" key="4">
    <source>
        <dbReference type="ARBA" id="ARBA00022737"/>
    </source>
</evidence>
<dbReference type="CDD" id="cd03216">
    <property type="entry name" value="ABC_Carb_Monos_I"/>
    <property type="match status" value="1"/>
</dbReference>
<keyword evidence="6 10" id="KW-0067">ATP-binding</keyword>
<evidence type="ECO:0000313" key="11">
    <source>
        <dbReference type="Proteomes" id="UP001206924"/>
    </source>
</evidence>
<feature type="domain" description="ABC transporter" evidence="9">
    <location>
        <begin position="243"/>
        <end position="497"/>
    </location>
</feature>
<evidence type="ECO:0000256" key="8">
    <source>
        <dbReference type="ARBA" id="ARBA00023136"/>
    </source>
</evidence>
<dbReference type="InterPro" id="IPR017871">
    <property type="entry name" value="ABC_transporter-like_CS"/>
</dbReference>
<dbReference type="InterPro" id="IPR027417">
    <property type="entry name" value="P-loop_NTPase"/>
</dbReference>
<evidence type="ECO:0000256" key="3">
    <source>
        <dbReference type="ARBA" id="ARBA00022597"/>
    </source>
</evidence>
<dbReference type="RefSeq" id="WP_255865674.1">
    <property type="nucleotide sequence ID" value="NZ_CP104263.1"/>
</dbReference>
<dbReference type="SUPFAM" id="SSF52540">
    <property type="entry name" value="P-loop containing nucleoside triphosphate hydrolases"/>
    <property type="match status" value="2"/>
</dbReference>
<dbReference type="EMBL" id="JANFLP010000010">
    <property type="protein sequence ID" value="MCQ1950296.1"/>
    <property type="molecule type" value="Genomic_DNA"/>
</dbReference>
<keyword evidence="3" id="KW-0762">Sugar transport</keyword>
<dbReference type="InterPro" id="IPR003439">
    <property type="entry name" value="ABC_transporter-like_ATP-bd"/>
</dbReference>
<dbReference type="SMART" id="SM00382">
    <property type="entry name" value="AAA"/>
    <property type="match status" value="2"/>
</dbReference>
<dbReference type="PROSITE" id="PS50893">
    <property type="entry name" value="ABC_TRANSPORTER_2"/>
    <property type="match status" value="2"/>
</dbReference>
<dbReference type="Proteomes" id="UP001206924">
    <property type="component" value="Unassembled WGS sequence"/>
</dbReference>